<name>A0A835H0C9_9MAGN</name>
<evidence type="ECO:0000313" key="1">
    <source>
        <dbReference type="EMBL" id="KAF9589815.1"/>
    </source>
</evidence>
<comment type="caution">
    <text evidence="1">The sequence shown here is derived from an EMBL/GenBank/DDBJ whole genome shotgun (WGS) entry which is preliminary data.</text>
</comment>
<dbReference type="Proteomes" id="UP000631114">
    <property type="component" value="Unassembled WGS sequence"/>
</dbReference>
<sequence>MVANMNDYEVGDLFTEGGWEWNDEDFEMSSGEESHKEICENMSKMQLCSSMAFTITTEELRAFHSVERDLFRRLVIDLRRDPHQSMEVIALWVWLEAVGYPSIIDSLCLLPGVVVNGIVKEGLTCLYHIECHIPPMPIDDNIRLTTKLMKQDISLQFLFVNRVRVRTVITRTVNDVFSRAFEDIVQEAAARRKNGKYLTLSRAVDHQATADECFSIGENERTRQLTVSPADVTMRFGTYGGGIQPHFEVGESSTQYKKSSTPIEDAPHAERTMFMTFSRGFPVTDKELQYYFQKNYGDVVETIDMRRIPPNTQALYARVTFFSSSTVAKLLKGREVVKFGIKGKTVWARRK</sequence>
<accession>A0A835H0C9</accession>
<protein>
    <recommendedName>
        <fullName evidence="3">RRM domain-containing protein</fullName>
    </recommendedName>
</protein>
<dbReference type="AlphaFoldDB" id="A0A835H0C9"/>
<keyword evidence="2" id="KW-1185">Reference proteome</keyword>
<gene>
    <name evidence="1" type="ORF">IFM89_028750</name>
</gene>
<dbReference type="PANTHER" id="PTHR33527">
    <property type="entry name" value="OS07G0274300 PROTEIN"/>
    <property type="match status" value="1"/>
</dbReference>
<evidence type="ECO:0000313" key="2">
    <source>
        <dbReference type="Proteomes" id="UP000631114"/>
    </source>
</evidence>
<organism evidence="1 2">
    <name type="scientific">Coptis chinensis</name>
    <dbReference type="NCBI Taxonomy" id="261450"/>
    <lineage>
        <taxon>Eukaryota</taxon>
        <taxon>Viridiplantae</taxon>
        <taxon>Streptophyta</taxon>
        <taxon>Embryophyta</taxon>
        <taxon>Tracheophyta</taxon>
        <taxon>Spermatophyta</taxon>
        <taxon>Magnoliopsida</taxon>
        <taxon>Ranunculales</taxon>
        <taxon>Ranunculaceae</taxon>
        <taxon>Coptidoideae</taxon>
        <taxon>Coptis</taxon>
    </lineage>
</organism>
<dbReference type="EMBL" id="JADFTS010000009">
    <property type="protein sequence ID" value="KAF9589815.1"/>
    <property type="molecule type" value="Genomic_DNA"/>
</dbReference>
<dbReference type="PANTHER" id="PTHR33527:SF14">
    <property type="entry name" value="OS07G0274300 PROTEIN"/>
    <property type="match status" value="1"/>
</dbReference>
<proteinExistence type="predicted"/>
<evidence type="ECO:0008006" key="3">
    <source>
        <dbReference type="Google" id="ProtNLM"/>
    </source>
</evidence>
<reference evidence="1 2" key="1">
    <citation type="submission" date="2020-10" db="EMBL/GenBank/DDBJ databases">
        <title>The Coptis chinensis genome and diversification of protoberbering-type alkaloids.</title>
        <authorList>
            <person name="Wang B."/>
            <person name="Shu S."/>
            <person name="Song C."/>
            <person name="Liu Y."/>
        </authorList>
    </citation>
    <scope>NUCLEOTIDE SEQUENCE [LARGE SCALE GENOMIC DNA]</scope>
    <source>
        <strain evidence="1">HL-2020</strain>
        <tissue evidence="1">Leaf</tissue>
    </source>
</reference>
<dbReference type="OrthoDB" id="1882251at2759"/>